<dbReference type="OrthoDB" id="7066035at2"/>
<dbReference type="Gene3D" id="3.40.50.1820">
    <property type="entry name" value="alpha/beta hydrolase"/>
    <property type="match status" value="1"/>
</dbReference>
<accession>A0A4S3JYH1</accession>
<organism evidence="1 2">
    <name type="scientific">Panacagrimonas perspica</name>
    <dbReference type="NCBI Taxonomy" id="381431"/>
    <lineage>
        <taxon>Bacteria</taxon>
        <taxon>Pseudomonadati</taxon>
        <taxon>Pseudomonadota</taxon>
        <taxon>Gammaproteobacteria</taxon>
        <taxon>Nevskiales</taxon>
        <taxon>Nevskiaceae</taxon>
        <taxon>Panacagrimonas</taxon>
    </lineage>
</organism>
<dbReference type="EMBL" id="SOBT01000009">
    <property type="protein sequence ID" value="TDU28438.1"/>
    <property type="molecule type" value="Genomic_DNA"/>
</dbReference>
<dbReference type="Proteomes" id="UP000295341">
    <property type="component" value="Unassembled WGS sequence"/>
</dbReference>
<name>A0A4S3JYH1_9GAMM</name>
<protein>
    <submittedName>
        <fullName evidence="1">Poly(3-hydroxybutyrate) depolymerase</fullName>
    </submittedName>
</protein>
<comment type="caution">
    <text evidence="1">The sequence shown here is derived from an EMBL/GenBank/DDBJ whole genome shotgun (WGS) entry which is preliminary data.</text>
</comment>
<gene>
    <name evidence="1" type="ORF">DFR24_2808</name>
</gene>
<evidence type="ECO:0000313" key="1">
    <source>
        <dbReference type="EMBL" id="TDU28438.1"/>
    </source>
</evidence>
<dbReference type="SUPFAM" id="SSF53474">
    <property type="entry name" value="alpha/beta-Hydrolases"/>
    <property type="match status" value="1"/>
</dbReference>
<proteinExistence type="predicted"/>
<dbReference type="RefSeq" id="WP_133881985.1">
    <property type="nucleotide sequence ID" value="NZ_MWIN01000049.1"/>
</dbReference>
<sequence length="343" mass="36516">MDTRNCQTDFTPERVIAGENCSPALNRYAFCSAIPESQYLQSRVAVIPCVGVTVSSHTASGGGFNNVKYLAIRPSTGQPEAVYLALHYLDAPIEYYANLTRLEELAKARNVLVLVPQAPSAITSLPIAGLPLPEDIRILSRWPTQASQPVESYLRLLDAVVASARGLFNAQNIPLYASGLSNGAPMAYFYACNRPQNVDAILAVAGNQQAANIAACHPSQPVGVVIVHGTADVIASYSGLPGDLSMPVPQIYAAFRRLNQCATGSDRQATLTRTSGTTRIDFTGPCLNARRVILAATLGDGHNWPGDDQAPLAGLPIDLFGATKDVIDATIQGYDLMRYAAGN</sequence>
<keyword evidence="2" id="KW-1185">Reference proteome</keyword>
<dbReference type="AlphaFoldDB" id="A0A4S3JYH1"/>
<dbReference type="InterPro" id="IPR029058">
    <property type="entry name" value="AB_hydrolase_fold"/>
</dbReference>
<reference evidence="1 2" key="1">
    <citation type="submission" date="2019-03" db="EMBL/GenBank/DDBJ databases">
        <title>Genomic Encyclopedia of Type Strains, Phase IV (KMG-IV): sequencing the most valuable type-strain genomes for metagenomic binning, comparative biology and taxonomic classification.</title>
        <authorList>
            <person name="Goeker M."/>
        </authorList>
    </citation>
    <scope>NUCLEOTIDE SEQUENCE [LARGE SCALE GENOMIC DNA]</scope>
    <source>
        <strain evidence="1 2">DSM 26377</strain>
    </source>
</reference>
<evidence type="ECO:0000313" key="2">
    <source>
        <dbReference type="Proteomes" id="UP000295341"/>
    </source>
</evidence>